<sequence>MTTEKLLEHYQKKVEHYQKKDELSKKQKALLQQKNDLENGFLKGEYYASTSEVWQVEEVIREGNEWQSFVRSLTDKEIFNFRDHKENDDKEVDLHPYKRRYHKEKKDQDKKDQERKDQDKKDQEVILDPYSATKNGAGNPHCAVPNSDTAVSSSYPQSDTTARDTVWPKDIFGNQIEGQEIAHLVPAGKAVSHKQWLNVAAAVLGIPSTATLDVKKKAARGFIPEKKKHAGGTYSDSKVKKRGKMPGTGLIHFVTNKIRFDKQKTRLDGKKPTVLIVPVMTLDDAKNWKGEGYSAICLAGYPSGSPFGVIDASNIYTDITLGSKSLLDDDHPRDAKPEEVNIACDFLRTAILALHDMIANLSQDELTLGKNSNHKANTLQQASEEARHLLCKVPGPVTPLGEKPACLLTFGGHEDVDMHPAPDPLLLVLKSANVFGIMAGMKMLDNGSSDDDSDISMGDIIEEEAFLEARERALRPQTWEDLARGLVSATRLQHHQQQQQQQYQLRYKHSGRMGHKLDKLEELAHRPEREAAEERRQKKKERKAAKKNKKGGGHGDLDEEGDDKSSVVSAVMDGHDDHDDWWLDDGNDDDDNNNNSDDGDAAAQPSLPDPNQVKARMMAVVTRFQESLKTISGAKPSPEMFDDVQVNAYGSMTPLKAVGQVVITSPTLAQITCFDPSMAKDVQKAVQLTLELNPQLEENGGLLRVPLPRLSMEVREQNAKKLQKTAESCKQRIRHVRRKAMDIVKRGKDGKLDGISKDDAFTNGKEIDAVTEAVMDTLKTIVDDKMKSIMEV</sequence>
<feature type="domain" description="Ribosome recycling factor" evidence="3">
    <location>
        <begin position="624"/>
        <end position="790"/>
    </location>
</feature>
<dbReference type="GO" id="GO:0006412">
    <property type="term" value="P:translation"/>
    <property type="evidence" value="ECO:0007669"/>
    <property type="project" value="InterPro"/>
</dbReference>
<reference evidence="4" key="1">
    <citation type="journal article" date="2021" name="Sci. Rep.">
        <title>Diploid genomic architecture of Nitzschia inconspicua, an elite biomass production diatom.</title>
        <authorList>
            <person name="Oliver A."/>
            <person name="Podell S."/>
            <person name="Pinowska A."/>
            <person name="Traller J.C."/>
            <person name="Smith S.R."/>
            <person name="McClure R."/>
            <person name="Beliaev A."/>
            <person name="Bohutskyi P."/>
            <person name="Hill E.A."/>
            <person name="Rabines A."/>
            <person name="Zheng H."/>
            <person name="Allen L.Z."/>
            <person name="Kuo A."/>
            <person name="Grigoriev I.V."/>
            <person name="Allen A.E."/>
            <person name="Hazlebeck D."/>
            <person name="Allen E.E."/>
        </authorList>
    </citation>
    <scope>NUCLEOTIDE SEQUENCE</scope>
    <source>
        <strain evidence="4">Hildebrandi</strain>
    </source>
</reference>
<name>A0A9K3M463_9STRA</name>
<dbReference type="Pfam" id="PF01765">
    <property type="entry name" value="RRF"/>
    <property type="match status" value="1"/>
</dbReference>
<protein>
    <submittedName>
        <fullName evidence="4">Ribosome recycling factor</fullName>
    </submittedName>
</protein>
<feature type="region of interest" description="Disordered" evidence="2">
    <location>
        <begin position="90"/>
        <end position="162"/>
    </location>
</feature>
<accession>A0A9K3M463</accession>
<keyword evidence="5" id="KW-1185">Reference proteome</keyword>
<organism evidence="4 5">
    <name type="scientific">Nitzschia inconspicua</name>
    <dbReference type="NCBI Taxonomy" id="303405"/>
    <lineage>
        <taxon>Eukaryota</taxon>
        <taxon>Sar</taxon>
        <taxon>Stramenopiles</taxon>
        <taxon>Ochrophyta</taxon>
        <taxon>Bacillariophyta</taxon>
        <taxon>Bacillariophyceae</taxon>
        <taxon>Bacillariophycidae</taxon>
        <taxon>Bacillariales</taxon>
        <taxon>Bacillariaceae</taxon>
        <taxon>Nitzschia</taxon>
    </lineage>
</organism>
<feature type="compositionally biased region" description="Acidic residues" evidence="2">
    <location>
        <begin position="582"/>
        <end position="600"/>
    </location>
</feature>
<comment type="caution">
    <text evidence="4">The sequence shown here is derived from an EMBL/GenBank/DDBJ whole genome shotgun (WGS) entry which is preliminary data.</text>
</comment>
<gene>
    <name evidence="4" type="ORF">IV203_018839</name>
</gene>
<dbReference type="PANTHER" id="PTHR20982">
    <property type="entry name" value="RIBOSOME RECYCLING FACTOR"/>
    <property type="match status" value="1"/>
</dbReference>
<feature type="compositionally biased region" description="Basic and acidic residues" evidence="2">
    <location>
        <begin position="518"/>
        <end position="536"/>
    </location>
</feature>
<dbReference type="Proteomes" id="UP000693970">
    <property type="component" value="Unassembled WGS sequence"/>
</dbReference>
<evidence type="ECO:0000256" key="1">
    <source>
        <dbReference type="SAM" id="Coils"/>
    </source>
</evidence>
<dbReference type="GO" id="GO:0005739">
    <property type="term" value="C:mitochondrion"/>
    <property type="evidence" value="ECO:0007669"/>
    <property type="project" value="TreeGrafter"/>
</dbReference>
<dbReference type="OrthoDB" id="407355at2759"/>
<evidence type="ECO:0000256" key="2">
    <source>
        <dbReference type="SAM" id="MobiDB-lite"/>
    </source>
</evidence>
<proteinExistence type="predicted"/>
<evidence type="ECO:0000313" key="4">
    <source>
        <dbReference type="EMBL" id="KAG7372696.1"/>
    </source>
</evidence>
<feature type="compositionally biased region" description="Polar residues" evidence="2">
    <location>
        <begin position="146"/>
        <end position="160"/>
    </location>
</feature>
<dbReference type="GO" id="GO:0043023">
    <property type="term" value="F:ribosomal large subunit binding"/>
    <property type="evidence" value="ECO:0007669"/>
    <property type="project" value="TreeGrafter"/>
</dbReference>
<dbReference type="EMBL" id="JAGRRH010000003">
    <property type="protein sequence ID" value="KAG7372696.1"/>
    <property type="molecule type" value="Genomic_DNA"/>
</dbReference>
<feature type="region of interest" description="Disordered" evidence="2">
    <location>
        <begin position="518"/>
        <end position="611"/>
    </location>
</feature>
<feature type="compositionally biased region" description="Basic residues" evidence="2">
    <location>
        <begin position="537"/>
        <end position="552"/>
    </location>
</feature>
<keyword evidence="1" id="KW-0175">Coiled coil</keyword>
<reference evidence="4" key="2">
    <citation type="submission" date="2021-04" db="EMBL/GenBank/DDBJ databases">
        <authorList>
            <person name="Podell S."/>
        </authorList>
    </citation>
    <scope>NUCLEOTIDE SEQUENCE</scope>
    <source>
        <strain evidence="4">Hildebrandi</strain>
    </source>
</reference>
<evidence type="ECO:0000259" key="3">
    <source>
        <dbReference type="Pfam" id="PF01765"/>
    </source>
</evidence>
<dbReference type="InterPro" id="IPR023584">
    <property type="entry name" value="Ribosome_recyc_fac_dom"/>
</dbReference>
<evidence type="ECO:0000313" key="5">
    <source>
        <dbReference type="Proteomes" id="UP000693970"/>
    </source>
</evidence>
<dbReference type="InterPro" id="IPR002661">
    <property type="entry name" value="Ribosome_recyc_fac"/>
</dbReference>
<feature type="coiled-coil region" evidence="1">
    <location>
        <begin position="712"/>
        <end position="739"/>
    </location>
</feature>
<feature type="compositionally biased region" description="Basic and acidic residues" evidence="2">
    <location>
        <begin position="104"/>
        <end position="124"/>
    </location>
</feature>
<dbReference type="PANTHER" id="PTHR20982:SF3">
    <property type="entry name" value="MITOCHONDRIAL RIBOSOME RECYCLING FACTOR PSEUDO 1"/>
    <property type="match status" value="1"/>
</dbReference>
<dbReference type="AlphaFoldDB" id="A0A9K3M463"/>